<dbReference type="OrthoDB" id="9801699at2"/>
<dbReference type="PATRIC" id="fig|883114.3.peg.137"/>
<keyword evidence="4" id="KW-1185">Reference proteome</keyword>
<reference evidence="3 4" key="1">
    <citation type="submission" date="2012-01" db="EMBL/GenBank/DDBJ databases">
        <title>The Genome Sequence of Helcococcus kunzii ATCC 51366.</title>
        <authorList>
            <consortium name="The Broad Institute Genome Sequencing Platform"/>
            <person name="Earl A."/>
            <person name="Ward D."/>
            <person name="Feldgarden M."/>
            <person name="Gevers D."/>
            <person name="Huys G."/>
            <person name="Young S.K."/>
            <person name="Zeng Q."/>
            <person name="Gargeya S."/>
            <person name="Fitzgerald M."/>
            <person name="Haas B."/>
            <person name="Abouelleil A."/>
            <person name="Alvarado L."/>
            <person name="Arachchi H.M."/>
            <person name="Berlin A."/>
            <person name="Chapman S.B."/>
            <person name="Gearin G."/>
            <person name="Goldberg J."/>
            <person name="Griggs A."/>
            <person name="Gujja S."/>
            <person name="Hansen M."/>
            <person name="Heiman D."/>
            <person name="Howarth C."/>
            <person name="Larimer J."/>
            <person name="Lui A."/>
            <person name="MacDonald P.J.P."/>
            <person name="McCowen C."/>
            <person name="Montmayeur A."/>
            <person name="Murphy C."/>
            <person name="Neiman D."/>
            <person name="Pearson M."/>
            <person name="Priest M."/>
            <person name="Roberts A."/>
            <person name="Saif S."/>
            <person name="Shea T."/>
            <person name="Sisk P."/>
            <person name="Stolte C."/>
            <person name="Sykes S."/>
            <person name="Wortman J."/>
            <person name="Nusbaum C."/>
            <person name="Birren B."/>
        </authorList>
    </citation>
    <scope>NUCLEOTIDE SEQUENCE [LARGE SCALE GENOMIC DNA]</scope>
    <source>
        <strain evidence="3 4">ATCC 51366</strain>
    </source>
</reference>
<evidence type="ECO:0000256" key="1">
    <source>
        <dbReference type="SAM" id="Phobius"/>
    </source>
</evidence>
<organism evidence="3 4">
    <name type="scientific">Helcococcus kunzii ATCC 51366</name>
    <dbReference type="NCBI Taxonomy" id="883114"/>
    <lineage>
        <taxon>Bacteria</taxon>
        <taxon>Bacillati</taxon>
        <taxon>Bacillota</taxon>
        <taxon>Tissierellia</taxon>
        <taxon>Tissierellales</taxon>
        <taxon>Peptoniphilaceae</taxon>
        <taxon>Helcococcus</taxon>
    </lineage>
</organism>
<keyword evidence="2" id="KW-0732">Signal</keyword>
<dbReference type="AlphaFoldDB" id="H3NLF9"/>
<accession>H3NLF9</accession>
<name>H3NLF9_9FIRM</name>
<evidence type="ECO:0000256" key="2">
    <source>
        <dbReference type="SAM" id="SignalP"/>
    </source>
</evidence>
<feature type="transmembrane region" description="Helical" evidence="1">
    <location>
        <begin position="501"/>
        <end position="522"/>
    </location>
</feature>
<dbReference type="eggNOG" id="ENOG503387X">
    <property type="taxonomic scope" value="Bacteria"/>
</dbReference>
<gene>
    <name evidence="3" type="ORF">HMPREF9709_00136</name>
</gene>
<keyword evidence="1" id="KW-0472">Membrane</keyword>
<dbReference type="GeneID" id="96998159"/>
<sequence>MKKKKLIILFLFLTLLLSACGIQSKENMKVNNNFKGERLILLSMDAETFNRARGGKDAVIKFFTDNVIEPLELNYVKDEANLIEVEYSLKFSSKEDYLNKVNTLYKLGKIEENINLDFEVQNVRFNKGIKFNDSSDVQKLLSPLINKALEDGLFYEDDLKKLWDTKQYSLTINDKEYIKDSFSQYGKYSESKYIGPNEINVITSRANEANKFNRQITIIFNKENYSKLDNDWEDDFIEDDKVRFVEDDENSTAKFIYENFTQEEINKATQKFFATGSNFSMTYKNSGQKLKTIDTLTDFIKENEIDKKAKVKYLYYFDKKAIYTFPKGLSEIQDNKERIILAERDELNQGIEKTVETDIVFDKIEVETKLSENSFYRTINFPKKRQEEIVNKNLVEYLKSLGISYTDSEESVKIEYNYKLDSGSDIHNKLYKNGVIVEELKGKLFKSNKKIVEDAQFKELRAEKIENVSKTVDLTRISNEKFKQKDNQGYSYSIIFETTTFSTILNVFATIGAVILIIFLIFRHLSKGNIKLDNDVKMDAENTEKKDKSKRKTLD</sequence>
<keyword evidence="1" id="KW-0812">Transmembrane</keyword>
<evidence type="ECO:0000313" key="3">
    <source>
        <dbReference type="EMBL" id="EHR36040.1"/>
    </source>
</evidence>
<dbReference type="Proteomes" id="UP000004191">
    <property type="component" value="Unassembled WGS sequence"/>
</dbReference>
<dbReference type="HOGENOM" id="CLU_441966_0_0_9"/>
<dbReference type="EMBL" id="AGEI01000003">
    <property type="protein sequence ID" value="EHR36040.1"/>
    <property type="molecule type" value="Genomic_DNA"/>
</dbReference>
<feature type="chain" id="PRO_5003590571" evidence="2">
    <location>
        <begin position="25"/>
        <end position="555"/>
    </location>
</feature>
<evidence type="ECO:0000313" key="4">
    <source>
        <dbReference type="Proteomes" id="UP000004191"/>
    </source>
</evidence>
<keyword evidence="1" id="KW-1133">Transmembrane helix</keyword>
<dbReference type="PROSITE" id="PS51257">
    <property type="entry name" value="PROKAR_LIPOPROTEIN"/>
    <property type="match status" value="1"/>
</dbReference>
<proteinExistence type="predicted"/>
<feature type="signal peptide" evidence="2">
    <location>
        <begin position="1"/>
        <end position="24"/>
    </location>
</feature>
<dbReference type="STRING" id="883114.HMPREF9709_00136"/>
<protein>
    <submittedName>
        <fullName evidence="3">Uncharacterized protein</fullName>
    </submittedName>
</protein>
<comment type="caution">
    <text evidence="3">The sequence shown here is derived from an EMBL/GenBank/DDBJ whole genome shotgun (WGS) entry which is preliminary data.</text>
</comment>
<dbReference type="RefSeq" id="WP_005396970.1">
    <property type="nucleotide sequence ID" value="NZ_JH601088.1"/>
</dbReference>